<evidence type="ECO:0000256" key="1">
    <source>
        <dbReference type="SAM" id="MobiDB-lite"/>
    </source>
</evidence>
<feature type="compositionally biased region" description="Polar residues" evidence="1">
    <location>
        <begin position="1"/>
        <end position="18"/>
    </location>
</feature>
<dbReference type="InParanoid" id="A0A212FHJ6"/>
<feature type="region of interest" description="Disordered" evidence="1">
    <location>
        <begin position="1"/>
        <end position="107"/>
    </location>
</feature>
<sequence>MSDTLQDGESSTRSNSLKISLPTVLYTDTADTETPQTNFKESKHSLPSSFGASTLLLSSPVSLPTSPTPFTKTPLQSRSNRSLDEPTDSKHQQNTPNKPLINTGSSTEMPCCGCWWNGRQRHRPPETVGGGQQFSI</sequence>
<dbReference type="EMBL" id="AGBW02008499">
    <property type="protein sequence ID" value="OWR53219.1"/>
    <property type="molecule type" value="Genomic_DNA"/>
</dbReference>
<proteinExistence type="predicted"/>
<evidence type="ECO:0000313" key="2">
    <source>
        <dbReference type="EMBL" id="OWR53219.1"/>
    </source>
</evidence>
<protein>
    <submittedName>
        <fullName evidence="2">Uncharacterized protein</fullName>
    </submittedName>
</protein>
<gene>
    <name evidence="2" type="ORF">KGM_216031</name>
</gene>
<dbReference type="KEGG" id="dpl:KGM_216031"/>
<name>A0A212FHJ6_DANPL</name>
<feature type="compositionally biased region" description="Polar residues" evidence="1">
    <location>
        <begin position="92"/>
        <end position="107"/>
    </location>
</feature>
<feature type="compositionally biased region" description="Basic and acidic residues" evidence="1">
    <location>
        <begin position="81"/>
        <end position="91"/>
    </location>
</feature>
<evidence type="ECO:0000313" key="3">
    <source>
        <dbReference type="Proteomes" id="UP000007151"/>
    </source>
</evidence>
<dbReference type="Proteomes" id="UP000007151">
    <property type="component" value="Unassembled WGS sequence"/>
</dbReference>
<feature type="compositionally biased region" description="Low complexity" evidence="1">
    <location>
        <begin position="53"/>
        <end position="71"/>
    </location>
</feature>
<organism evidence="2 3">
    <name type="scientific">Danaus plexippus plexippus</name>
    <dbReference type="NCBI Taxonomy" id="278856"/>
    <lineage>
        <taxon>Eukaryota</taxon>
        <taxon>Metazoa</taxon>
        <taxon>Ecdysozoa</taxon>
        <taxon>Arthropoda</taxon>
        <taxon>Hexapoda</taxon>
        <taxon>Insecta</taxon>
        <taxon>Pterygota</taxon>
        <taxon>Neoptera</taxon>
        <taxon>Endopterygota</taxon>
        <taxon>Lepidoptera</taxon>
        <taxon>Glossata</taxon>
        <taxon>Ditrysia</taxon>
        <taxon>Papilionoidea</taxon>
        <taxon>Nymphalidae</taxon>
        <taxon>Danainae</taxon>
        <taxon>Danaini</taxon>
        <taxon>Danaina</taxon>
        <taxon>Danaus</taxon>
        <taxon>Danaus</taxon>
    </lineage>
</organism>
<reference evidence="2 3" key="1">
    <citation type="journal article" date="2011" name="Cell">
        <title>The monarch butterfly genome yields insights into long-distance migration.</title>
        <authorList>
            <person name="Zhan S."/>
            <person name="Merlin C."/>
            <person name="Boore J.L."/>
            <person name="Reppert S.M."/>
        </authorList>
    </citation>
    <scope>NUCLEOTIDE SEQUENCE [LARGE SCALE GENOMIC DNA]</scope>
    <source>
        <strain evidence="2">F-2</strain>
    </source>
</reference>
<dbReference type="AlphaFoldDB" id="A0A212FHJ6"/>
<accession>A0A212FHJ6</accession>
<feature type="compositionally biased region" description="Polar residues" evidence="1">
    <location>
        <begin position="32"/>
        <end position="52"/>
    </location>
</feature>
<comment type="caution">
    <text evidence="2">The sequence shown here is derived from an EMBL/GenBank/DDBJ whole genome shotgun (WGS) entry which is preliminary data.</text>
</comment>
<keyword evidence="3" id="KW-1185">Reference proteome</keyword>